<organism evidence="1 2">
    <name type="scientific">candidate division KSB3 bacterium</name>
    <dbReference type="NCBI Taxonomy" id="2044937"/>
    <lineage>
        <taxon>Bacteria</taxon>
        <taxon>candidate division KSB3</taxon>
    </lineage>
</organism>
<dbReference type="AlphaFoldDB" id="A0A2G6E5L3"/>
<gene>
    <name evidence="1" type="ORF">CSB45_09180</name>
</gene>
<protein>
    <submittedName>
        <fullName evidence="1">Uncharacterized protein</fullName>
    </submittedName>
</protein>
<dbReference type="Proteomes" id="UP000229740">
    <property type="component" value="Unassembled WGS sequence"/>
</dbReference>
<proteinExistence type="predicted"/>
<sequence>MNYADPVTEEHAFAPYLGEILAVAERGHKDVSTENLLLALIELYRSHPAMMEEFITVFLQRAVKDGLEVTPRAFRLSLSTAVKLHLRTLGIKDYALFSIQSWKQVVLDCLQEGDEEFMRCCLRDVSTVKIYRYIALQLIGGVLTRSATLPPGGLNVLDGGCSINIGLKCLNDPERFQRIEVEAQISRLFHEELPHFPLQYALGIDKYPPSLERTLASLFPSEVTYWEDIYSKLFSMKKERVHYRRQDILYLDCQPEFQGKFDVVFLSSLLRRFPPHQISRMLSQVNYAMTPKSLLVINEQMSEDSIEGSGNYVTCIIAKNLLEHLVAQKSSSIDLYVLLSRAFQLFVYPDENCRKVSAGKDFQTFLTEYTHFRS</sequence>
<evidence type="ECO:0000313" key="1">
    <source>
        <dbReference type="EMBL" id="PID57078.1"/>
    </source>
</evidence>
<dbReference type="InterPro" id="IPR029063">
    <property type="entry name" value="SAM-dependent_MTases_sf"/>
</dbReference>
<accession>A0A2G6E5L3</accession>
<reference evidence="1 2" key="1">
    <citation type="submission" date="2017-10" db="EMBL/GenBank/DDBJ databases">
        <title>Novel microbial diversity and functional potential in the marine mammal oral microbiome.</title>
        <authorList>
            <person name="Dudek N.K."/>
            <person name="Sun C.L."/>
            <person name="Burstein D."/>
            <person name="Kantor R.S."/>
            <person name="Aliaga Goltsman D.S."/>
            <person name="Bik E.M."/>
            <person name="Thomas B.C."/>
            <person name="Banfield J.F."/>
            <person name="Relman D.A."/>
        </authorList>
    </citation>
    <scope>NUCLEOTIDE SEQUENCE [LARGE SCALE GENOMIC DNA]</scope>
    <source>
        <strain evidence="1">DOLZORAL124_49_17</strain>
    </source>
</reference>
<dbReference type="EMBL" id="PDPS01000029">
    <property type="protein sequence ID" value="PID57078.1"/>
    <property type="molecule type" value="Genomic_DNA"/>
</dbReference>
<dbReference type="SUPFAM" id="SSF53335">
    <property type="entry name" value="S-adenosyl-L-methionine-dependent methyltransferases"/>
    <property type="match status" value="1"/>
</dbReference>
<name>A0A2G6E5L3_9BACT</name>
<dbReference type="Gene3D" id="3.40.50.150">
    <property type="entry name" value="Vaccinia Virus protein VP39"/>
    <property type="match status" value="1"/>
</dbReference>
<evidence type="ECO:0000313" key="2">
    <source>
        <dbReference type="Proteomes" id="UP000229740"/>
    </source>
</evidence>
<comment type="caution">
    <text evidence="1">The sequence shown here is derived from an EMBL/GenBank/DDBJ whole genome shotgun (WGS) entry which is preliminary data.</text>
</comment>